<protein>
    <submittedName>
        <fullName evidence="2">Uncharacterized protein</fullName>
    </submittedName>
</protein>
<sequence length="175" mass="19804">MQKQVKIMFSGLLIAAVSITGASVFASKSNVAEYRSYLENHIEEKLEVAYDSAAEAFDFDDSDYQLYRADSLDRPEKMSKEDYVFLRLAMGETIFDTNEIEKGDFAPAIYIKNSLDEAVVLLKKQNGENKKFTYQKDDTAELRWKLVEQEAVDGEPVKVAAPQSFDAFVQEKASN</sequence>
<gene>
    <name evidence="2" type="ORF">BAG01nite_40160</name>
</gene>
<evidence type="ECO:0000313" key="3">
    <source>
        <dbReference type="Proteomes" id="UP000317180"/>
    </source>
</evidence>
<dbReference type="GeneID" id="82810265"/>
<proteinExistence type="predicted"/>
<keyword evidence="3" id="KW-1185">Reference proteome</keyword>
<dbReference type="RefSeq" id="WP_242507462.1">
    <property type="nucleotide sequence ID" value="NZ_BJOD01000053.1"/>
</dbReference>
<organism evidence="2 3">
    <name type="scientific">Brevibacillus agri</name>
    <dbReference type="NCBI Taxonomy" id="51101"/>
    <lineage>
        <taxon>Bacteria</taxon>
        <taxon>Bacillati</taxon>
        <taxon>Bacillota</taxon>
        <taxon>Bacilli</taxon>
        <taxon>Bacillales</taxon>
        <taxon>Paenibacillaceae</taxon>
        <taxon>Brevibacillus</taxon>
    </lineage>
</organism>
<feature type="chain" id="PRO_5045982950" evidence="1">
    <location>
        <begin position="23"/>
        <end position="175"/>
    </location>
</feature>
<accession>A0ABQ0SZM9</accession>
<dbReference type="EMBL" id="BJOD01000053">
    <property type="protein sequence ID" value="GED27914.1"/>
    <property type="molecule type" value="Genomic_DNA"/>
</dbReference>
<feature type="signal peptide" evidence="1">
    <location>
        <begin position="1"/>
        <end position="22"/>
    </location>
</feature>
<evidence type="ECO:0000313" key="2">
    <source>
        <dbReference type="EMBL" id="GED27914.1"/>
    </source>
</evidence>
<name>A0ABQ0SZM9_9BACL</name>
<comment type="caution">
    <text evidence="2">The sequence shown here is derived from an EMBL/GenBank/DDBJ whole genome shotgun (WGS) entry which is preliminary data.</text>
</comment>
<evidence type="ECO:0000256" key="1">
    <source>
        <dbReference type="SAM" id="SignalP"/>
    </source>
</evidence>
<reference evidence="2 3" key="1">
    <citation type="submission" date="2019-06" db="EMBL/GenBank/DDBJ databases">
        <title>Whole genome shotgun sequence of Brevibacillus agri NBRC 15538.</title>
        <authorList>
            <person name="Hosoyama A."/>
            <person name="Uohara A."/>
            <person name="Ohji S."/>
            <person name="Ichikawa N."/>
        </authorList>
    </citation>
    <scope>NUCLEOTIDE SEQUENCE [LARGE SCALE GENOMIC DNA]</scope>
    <source>
        <strain evidence="2 3">NBRC 15538</strain>
    </source>
</reference>
<keyword evidence="1" id="KW-0732">Signal</keyword>
<dbReference type="Proteomes" id="UP000317180">
    <property type="component" value="Unassembled WGS sequence"/>
</dbReference>